<dbReference type="AlphaFoldDB" id="A0A6J8E1M5"/>
<protein>
    <recommendedName>
        <fullName evidence="3">Tesmin/TSO1-like CXC domain-containing protein</fullName>
    </recommendedName>
</protein>
<dbReference type="OrthoDB" id="6149185at2759"/>
<dbReference type="Proteomes" id="UP000507470">
    <property type="component" value="Unassembled WGS sequence"/>
</dbReference>
<dbReference type="PANTHER" id="PTHR46704:SF1">
    <property type="entry name" value="TELOMERE LENGTH REGULATION PROTEIN TEL2 HOMOLOG"/>
    <property type="match status" value="1"/>
</dbReference>
<dbReference type="PANTHER" id="PTHR46704">
    <property type="entry name" value="CXC DOMAIN-CONTAINING PROTEIN-RELATED"/>
    <property type="match status" value="1"/>
</dbReference>
<gene>
    <name evidence="1" type="ORF">MCOR_46279</name>
</gene>
<keyword evidence="2" id="KW-1185">Reference proteome</keyword>
<reference evidence="1 2" key="1">
    <citation type="submission" date="2020-06" db="EMBL/GenBank/DDBJ databases">
        <authorList>
            <person name="Li R."/>
            <person name="Bekaert M."/>
        </authorList>
    </citation>
    <scope>NUCLEOTIDE SEQUENCE [LARGE SCALE GENOMIC DNA]</scope>
    <source>
        <strain evidence="2">wild</strain>
    </source>
</reference>
<sequence length="1093" mass="124037">MQATRPRVIMAPLQVGLGIQLHHHFASKYLIDVLHTLGFCSSYGEILKFESSAAVSQETYLPNDVDDHTIMFSADNVDHNLQTLDGNDTFHGMGIIATVTPGITFKEPVPRIDTTPEQIIKSGKIEIKFHKLPAEMHPFNLKELRRMNNNDRKKTLETLLKISWPLHSPRVGWSGFMQTVQEGPYPGESSIHFLPMIDLNPSDLSCIFSTLSFICNEANRLQVTPSVTFDQPLYWKALMILQNEPRDSPLKSIVLRLGVFHMQMSFLGCIGHTMQSSGLYELLKNIYASNTIEHMMSGKSVSRAVRGHNIIDCALYILLLSIMIDVSLLEIEGNTDENVDEVNSADNEVIIFLQILDNKTSFENIQNDKNVEDIYQSIRNEFDRLSKYPTAKLWIQYMDMINIMKLFIKAERTGDWFLHLHAIQEMLPFFSATGHNLYLKSAYCYLQQMQTLETEYPDMYSKFCVGYHVVRRSNRYWTGISTDLAIEQTLMRSVKTSGGMKRGKGMSEVQRAQWLLSMPACSGINSAMQTVENLQYTTSEQHKEITKSRQERDTKDVLTILSYLSERNPFSESLDLRNIETGVTATNEVNVHNTQLVGKNIIESMKDQDAFSISFKKSMQVKTLNEKTKIRTQGDTLNVSSQLLVQRLITAAKHVTDDVSKIFSYDLSNFPSAMFHTSGSMQEPQKSNLAEALWAIGDCSAEYETSTTDVQYILDGGSLLHCIQWLIGVTFGRIADLYVDHVCRKYHTAIVVFDGYGNGPSTKDPTHQRRTKGIVGTKVLFKEDTPFKSKKEQFLGNVENKQNFITLLAERFKSQNIISHHAESDADVLIVQTAVESAKSTTTVLIGEDTDLLVLLCYHMNSRNHNIIFQSEMKQSTKKFKVWDLKKTKKVLGEEFCKVLPFDHAISGCDTTSRLFGIGKGKAVKKAQTDAYFMECANRFTDTMSKEEVLRIGEEVIVCLYNGVEHEGLDLLRFRKFTSKVMTSSKFVESILSNESLDWRDVNLNVKDWGWLIDGNIYLPVRSSLPPAPEELLKTIYCRCKCNCDTKRCNCRKHGLEYSVACTECRGTTCCNGCTPNYDSESDDFCIEILLLI</sequence>
<evidence type="ECO:0000313" key="1">
    <source>
        <dbReference type="EMBL" id="CAC5413385.1"/>
    </source>
</evidence>
<accession>A0A6J8E1M5</accession>
<evidence type="ECO:0000313" key="2">
    <source>
        <dbReference type="Proteomes" id="UP000507470"/>
    </source>
</evidence>
<evidence type="ECO:0008006" key="3">
    <source>
        <dbReference type="Google" id="ProtNLM"/>
    </source>
</evidence>
<proteinExistence type="predicted"/>
<dbReference type="EMBL" id="CACVKT020008134">
    <property type="protein sequence ID" value="CAC5413385.1"/>
    <property type="molecule type" value="Genomic_DNA"/>
</dbReference>
<name>A0A6J8E1M5_MYTCO</name>
<organism evidence="1 2">
    <name type="scientific">Mytilus coruscus</name>
    <name type="common">Sea mussel</name>
    <dbReference type="NCBI Taxonomy" id="42192"/>
    <lineage>
        <taxon>Eukaryota</taxon>
        <taxon>Metazoa</taxon>
        <taxon>Spiralia</taxon>
        <taxon>Lophotrochozoa</taxon>
        <taxon>Mollusca</taxon>
        <taxon>Bivalvia</taxon>
        <taxon>Autobranchia</taxon>
        <taxon>Pteriomorphia</taxon>
        <taxon>Mytilida</taxon>
        <taxon>Mytiloidea</taxon>
        <taxon>Mytilidae</taxon>
        <taxon>Mytilinae</taxon>
        <taxon>Mytilus</taxon>
    </lineage>
</organism>